<reference evidence="3 4" key="2">
    <citation type="submission" date="2024-07" db="EMBL/GenBank/DDBJ databases">
        <authorList>
            <person name="Akdeniz Z."/>
        </authorList>
    </citation>
    <scope>NUCLEOTIDE SEQUENCE [LARGE SCALE GENOMIC DNA]</scope>
</reference>
<proteinExistence type="predicted"/>
<keyword evidence="1" id="KW-0175">Coiled coil</keyword>
<dbReference type="Proteomes" id="UP001642409">
    <property type="component" value="Unassembled WGS sequence"/>
</dbReference>
<reference evidence="2" key="1">
    <citation type="submission" date="2023-06" db="EMBL/GenBank/DDBJ databases">
        <authorList>
            <person name="Kurt Z."/>
        </authorList>
    </citation>
    <scope>NUCLEOTIDE SEQUENCE</scope>
</reference>
<evidence type="ECO:0000256" key="1">
    <source>
        <dbReference type="SAM" id="Coils"/>
    </source>
</evidence>
<evidence type="ECO:0000313" key="3">
    <source>
        <dbReference type="EMBL" id="CAL6049418.1"/>
    </source>
</evidence>
<dbReference type="EMBL" id="CAXDID020000179">
    <property type="protein sequence ID" value="CAL6049418.1"/>
    <property type="molecule type" value="Genomic_DNA"/>
</dbReference>
<name>A0AA86UG35_9EUKA</name>
<accession>A0AA86UG35</accession>
<gene>
    <name evidence="3" type="ORF">HINF_LOCUS43272</name>
    <name evidence="2" type="ORF">HINF_LOCUS44430</name>
</gene>
<evidence type="ECO:0000313" key="2">
    <source>
        <dbReference type="EMBL" id="CAI9956785.1"/>
    </source>
</evidence>
<feature type="coiled-coil region" evidence="1">
    <location>
        <begin position="84"/>
        <end position="215"/>
    </location>
</feature>
<dbReference type="EMBL" id="CATOUU010000879">
    <property type="protein sequence ID" value="CAI9956785.1"/>
    <property type="molecule type" value="Genomic_DNA"/>
</dbReference>
<organism evidence="2">
    <name type="scientific">Hexamita inflata</name>
    <dbReference type="NCBI Taxonomy" id="28002"/>
    <lineage>
        <taxon>Eukaryota</taxon>
        <taxon>Metamonada</taxon>
        <taxon>Diplomonadida</taxon>
        <taxon>Hexamitidae</taxon>
        <taxon>Hexamitinae</taxon>
        <taxon>Hexamita</taxon>
    </lineage>
</organism>
<evidence type="ECO:0000313" key="4">
    <source>
        <dbReference type="Proteomes" id="UP001642409"/>
    </source>
</evidence>
<keyword evidence="4" id="KW-1185">Reference proteome</keyword>
<protein>
    <submittedName>
        <fullName evidence="3">Hypothetical_protein</fullName>
    </submittedName>
</protein>
<dbReference type="AlphaFoldDB" id="A0AA86UG35"/>
<comment type="caution">
    <text evidence="2">The sequence shown here is derived from an EMBL/GenBank/DDBJ whole genome shotgun (WGS) entry which is preliminary data.</text>
</comment>
<sequence length="278" mass="32644">MSSVQKYQSLLQSAAYTQVLHNARQVNYSTSQQQPSVQKSSLNLSELISKRQKMVDPELLAKKRITQQLNIQHNMNQQEQTEVIASLRSKCVFLEQQIEQQKRIIQNNDQNELMHQQYLEKAELIIDDLTDKLNSAEQDLKQVNSLKRDLELKTELIQQLKSQILILNEQNYQELIIEQQNQINELKNQINQQQTNQFQSQMNELQQENEILNCQTIQLGLIVKNLQNELKERKCGEENEQMMGQVIIEQDIVIKEMMAENQQLKFKLGQKELQNVVK</sequence>